<accession>F7ZLS1</accession>
<evidence type="ECO:0000259" key="5">
    <source>
        <dbReference type="PROSITE" id="PS50893"/>
    </source>
</evidence>
<organism evidence="6 7">
    <name type="scientific">Roseobacter litoralis (strain ATCC 49566 / DSM 6996 / JCM 21268 / NBRC 15278 / OCh 149)</name>
    <dbReference type="NCBI Taxonomy" id="391595"/>
    <lineage>
        <taxon>Bacteria</taxon>
        <taxon>Pseudomonadati</taxon>
        <taxon>Pseudomonadota</taxon>
        <taxon>Alphaproteobacteria</taxon>
        <taxon>Rhodobacterales</taxon>
        <taxon>Roseobacteraceae</taxon>
        <taxon>Roseobacter</taxon>
    </lineage>
</organism>
<dbReference type="InterPro" id="IPR003439">
    <property type="entry name" value="ABC_transporter-like_ATP-bd"/>
</dbReference>
<dbReference type="HOGENOM" id="CLU_000604_1_22_5"/>
<dbReference type="STRING" id="391595.RLO149_c021460"/>
<dbReference type="Pfam" id="PF00005">
    <property type="entry name" value="ABC_tran"/>
    <property type="match status" value="1"/>
</dbReference>
<dbReference type="InterPro" id="IPR050166">
    <property type="entry name" value="ABC_transporter_ATP-bind"/>
</dbReference>
<dbReference type="EMBL" id="CP002623">
    <property type="protein sequence ID" value="AEI94122.1"/>
    <property type="molecule type" value="Genomic_DNA"/>
</dbReference>
<evidence type="ECO:0000256" key="2">
    <source>
        <dbReference type="ARBA" id="ARBA00022448"/>
    </source>
</evidence>
<dbReference type="KEGG" id="rli:RLO149_c021460"/>
<evidence type="ECO:0000313" key="6">
    <source>
        <dbReference type="EMBL" id="AEI94122.1"/>
    </source>
</evidence>
<dbReference type="CDD" id="cd03293">
    <property type="entry name" value="ABC_NrtD_SsuB_transporters"/>
    <property type="match status" value="1"/>
</dbReference>
<dbReference type="PANTHER" id="PTHR42788">
    <property type="entry name" value="TAURINE IMPORT ATP-BINDING PROTEIN-RELATED"/>
    <property type="match status" value="1"/>
</dbReference>
<evidence type="ECO:0000256" key="3">
    <source>
        <dbReference type="ARBA" id="ARBA00022741"/>
    </source>
</evidence>
<dbReference type="InterPro" id="IPR027417">
    <property type="entry name" value="P-loop_NTPase"/>
</dbReference>
<keyword evidence="3" id="KW-0547">Nucleotide-binding</keyword>
<dbReference type="Proteomes" id="UP000001353">
    <property type="component" value="Chromosome"/>
</dbReference>
<dbReference type="eggNOG" id="COG1116">
    <property type="taxonomic scope" value="Bacteria"/>
</dbReference>
<dbReference type="SMART" id="SM00382">
    <property type="entry name" value="AAA"/>
    <property type="match status" value="1"/>
</dbReference>
<gene>
    <name evidence="6" type="ordered locus">RLO149_c021460</name>
</gene>
<dbReference type="InterPro" id="IPR003593">
    <property type="entry name" value="AAA+_ATPase"/>
</dbReference>
<dbReference type="PROSITE" id="PS00211">
    <property type="entry name" value="ABC_TRANSPORTER_1"/>
    <property type="match status" value="1"/>
</dbReference>
<keyword evidence="4 6" id="KW-0067">ATP-binding</keyword>
<evidence type="ECO:0000256" key="4">
    <source>
        <dbReference type="ARBA" id="ARBA00022840"/>
    </source>
</evidence>
<proteinExistence type="inferred from homology"/>
<feature type="domain" description="ABC transporter" evidence="5">
    <location>
        <begin position="6"/>
        <end position="231"/>
    </location>
</feature>
<comment type="similarity">
    <text evidence="1">Belongs to the ABC transporter superfamily.</text>
</comment>
<sequence length="248" mass="26588">MSQNEIRCEGLAKRFDDGAALGPLSVTFAPGQTTALVGPSGCGKSTLLRLIAGLEDPTEGTVRIGHKPPKEVARSGALSMAFQDHALLPWRTVRANVTLGARLARKPDHRADALIALVGLAGFEGHRPAELSGGMRQRAAIARSLISEPDVLLLDEPFGAVDALTRSKLNADLPPLWRDRDTTTIMVTHSVDEAVLLSDRIIVLSERPGQIIADIPVMLEGRRSMSITRLPVFQAKTKEVLDALGVTV</sequence>
<dbReference type="SUPFAM" id="SSF52540">
    <property type="entry name" value="P-loop containing nucleoside triphosphate hydrolases"/>
    <property type="match status" value="1"/>
</dbReference>
<dbReference type="PANTHER" id="PTHR42788:SF13">
    <property type="entry name" value="ALIPHATIC SULFONATES IMPORT ATP-BINDING PROTEIN SSUB"/>
    <property type="match status" value="1"/>
</dbReference>
<reference evidence="6 7" key="1">
    <citation type="journal article" date="2011" name="BMC Genomics">
        <title>Comparative genome analysis and genome-guided physiological analysis of Roseobacter litoralis.</title>
        <authorList>
            <person name="Kalhoefer D."/>
            <person name="Thole S."/>
            <person name="Voget S."/>
            <person name="Lehmann R."/>
            <person name="Liesegang H."/>
            <person name="Wollher A."/>
            <person name="Daniel R."/>
            <person name="Simon M."/>
            <person name="Brinkhoff T."/>
        </authorList>
    </citation>
    <scope>NUCLEOTIDE SEQUENCE [LARGE SCALE GENOMIC DNA]</scope>
    <source>
        <strain evidence="7">ATCC 49566 / DSM 6996 / JCM 21268 / NBRC 15278 / OCh 149</strain>
    </source>
</reference>
<dbReference type="OrthoDB" id="9802264at2"/>
<dbReference type="GO" id="GO:0016887">
    <property type="term" value="F:ATP hydrolysis activity"/>
    <property type="evidence" value="ECO:0007669"/>
    <property type="project" value="InterPro"/>
</dbReference>
<dbReference type="Gene3D" id="3.40.50.300">
    <property type="entry name" value="P-loop containing nucleotide triphosphate hydrolases"/>
    <property type="match status" value="1"/>
</dbReference>
<evidence type="ECO:0000313" key="7">
    <source>
        <dbReference type="Proteomes" id="UP000001353"/>
    </source>
</evidence>
<keyword evidence="2" id="KW-0813">Transport</keyword>
<evidence type="ECO:0000256" key="1">
    <source>
        <dbReference type="ARBA" id="ARBA00005417"/>
    </source>
</evidence>
<dbReference type="InterPro" id="IPR017871">
    <property type="entry name" value="ABC_transporter-like_CS"/>
</dbReference>
<name>F7ZLS1_ROSLO</name>
<dbReference type="PROSITE" id="PS50893">
    <property type="entry name" value="ABC_TRANSPORTER_2"/>
    <property type="match status" value="1"/>
</dbReference>
<protein>
    <submittedName>
        <fullName evidence="6">ABC transporter ATP-binding protein</fullName>
    </submittedName>
</protein>
<dbReference type="GO" id="GO:0005524">
    <property type="term" value="F:ATP binding"/>
    <property type="evidence" value="ECO:0007669"/>
    <property type="project" value="UniProtKB-KW"/>
</dbReference>
<dbReference type="AlphaFoldDB" id="F7ZLS1"/>
<keyword evidence="7" id="KW-1185">Reference proteome</keyword>